<dbReference type="Proteomes" id="UP000640274">
    <property type="component" value="Unassembled WGS sequence"/>
</dbReference>
<gene>
    <name evidence="1" type="ORF">JFN88_05345</name>
</gene>
<evidence type="ECO:0000313" key="2">
    <source>
        <dbReference type="Proteomes" id="UP000640274"/>
    </source>
</evidence>
<name>A0A934MN87_9BACL</name>
<keyword evidence="2" id="KW-1185">Reference proteome</keyword>
<dbReference type="AlphaFoldDB" id="A0A934MN87"/>
<dbReference type="Pfam" id="PF11579">
    <property type="entry name" value="DUF3238"/>
    <property type="match status" value="1"/>
</dbReference>
<dbReference type="InterPro" id="IPR021631">
    <property type="entry name" value="DUF3238"/>
</dbReference>
<accession>A0A934MN87</accession>
<comment type="caution">
    <text evidence="1">The sequence shown here is derived from an EMBL/GenBank/DDBJ whole genome shotgun (WGS) entry which is preliminary data.</text>
</comment>
<organism evidence="1 2">
    <name type="scientific">Paenibacillus roseus</name>
    <dbReference type="NCBI Taxonomy" id="2798579"/>
    <lineage>
        <taxon>Bacteria</taxon>
        <taxon>Bacillati</taxon>
        <taxon>Bacillota</taxon>
        <taxon>Bacilli</taxon>
        <taxon>Bacillales</taxon>
        <taxon>Paenibacillaceae</taxon>
        <taxon>Paenibacillus</taxon>
    </lineage>
</organism>
<sequence length="195" mass="21679">MANIVTLRFAAFIPQAWIEYMRTTAVIIQYNGNNREFTYYTENQPELSKIVQHIVCDFGNKEIKYFKSTGSTTERTLDIKTGEVLRTAYGHASTEGLTMSNASITSTSATFKLRASVGNPLNTDAPAIDWDYTVTVGSDGKVTVNGNHDGYPAHEIYKRINSGTPVAIYKHDPRETGDTILSLFPPMEKSVNRTV</sequence>
<dbReference type="RefSeq" id="WP_199018294.1">
    <property type="nucleotide sequence ID" value="NZ_JAELUP010000013.1"/>
</dbReference>
<protein>
    <submittedName>
        <fullName evidence="1">DUF3238 domain-containing protein</fullName>
    </submittedName>
</protein>
<dbReference type="EMBL" id="JAELUP010000013">
    <property type="protein sequence ID" value="MBJ6360746.1"/>
    <property type="molecule type" value="Genomic_DNA"/>
</dbReference>
<proteinExistence type="predicted"/>
<reference evidence="1" key="1">
    <citation type="submission" date="2020-12" db="EMBL/GenBank/DDBJ databases">
        <authorList>
            <person name="Huq M.A."/>
        </authorList>
    </citation>
    <scope>NUCLEOTIDE SEQUENCE</scope>
    <source>
        <strain evidence="1">MAHUQ-46</strain>
    </source>
</reference>
<evidence type="ECO:0000313" key="1">
    <source>
        <dbReference type="EMBL" id="MBJ6360746.1"/>
    </source>
</evidence>